<gene>
    <name evidence="1" type="ORF">MPUL_00690</name>
</gene>
<dbReference type="EMBL" id="AP022599">
    <property type="protein sequence ID" value="BBY78911.1"/>
    <property type="molecule type" value="Genomic_DNA"/>
</dbReference>
<sequence length="98" mass="11134">MSDPAVEAAQRQLAAQFGHDWSSMKLIVPTALRVRTEVAREALKPIRELHKPIWGNCGHMCCSGEECRMRTRVCGHDYDEWPCDTAKLVYTTEELDGE</sequence>
<keyword evidence="2" id="KW-1185">Reference proteome</keyword>
<dbReference type="Proteomes" id="UP000467252">
    <property type="component" value="Chromosome"/>
</dbReference>
<dbReference type="AlphaFoldDB" id="A0A7I7UDC0"/>
<dbReference type="RefSeq" id="WP_163896524.1">
    <property type="nucleotide sequence ID" value="NZ_AP022599.1"/>
</dbReference>
<reference evidence="1 2" key="1">
    <citation type="journal article" date="2019" name="Emerg. Microbes Infect.">
        <title>Comprehensive subspecies identification of 175 nontuberculous mycobacteria species based on 7547 genomic profiles.</title>
        <authorList>
            <person name="Matsumoto Y."/>
            <person name="Kinjo T."/>
            <person name="Motooka D."/>
            <person name="Nabeya D."/>
            <person name="Jung N."/>
            <person name="Uechi K."/>
            <person name="Horii T."/>
            <person name="Iida T."/>
            <person name="Fujita J."/>
            <person name="Nakamura S."/>
        </authorList>
    </citation>
    <scope>NUCLEOTIDE SEQUENCE [LARGE SCALE GENOMIC DNA]</scope>
    <source>
        <strain evidence="1 2">JCM 6370</strain>
    </source>
</reference>
<protein>
    <submittedName>
        <fullName evidence="1">Uncharacterized protein</fullName>
    </submittedName>
</protein>
<organism evidence="1 2">
    <name type="scientific">Mycolicibacterium pulveris</name>
    <name type="common">Mycobacterium pulveris</name>
    <dbReference type="NCBI Taxonomy" id="36813"/>
    <lineage>
        <taxon>Bacteria</taxon>
        <taxon>Bacillati</taxon>
        <taxon>Actinomycetota</taxon>
        <taxon>Actinomycetes</taxon>
        <taxon>Mycobacteriales</taxon>
        <taxon>Mycobacteriaceae</taxon>
        <taxon>Mycolicibacterium</taxon>
    </lineage>
</organism>
<evidence type="ECO:0000313" key="2">
    <source>
        <dbReference type="Proteomes" id="UP000467252"/>
    </source>
</evidence>
<evidence type="ECO:0000313" key="1">
    <source>
        <dbReference type="EMBL" id="BBY78911.1"/>
    </source>
</evidence>
<proteinExistence type="predicted"/>
<accession>A0A7I7UDC0</accession>
<name>A0A7I7UDC0_MYCPV</name>